<dbReference type="EMBL" id="CH695862">
    <property type="protein sequence ID" value="EDW38768.1"/>
    <property type="molecule type" value="Genomic_DNA"/>
</dbReference>
<dbReference type="Pfam" id="PF21164">
    <property type="entry name" value="Dumpy_DPY"/>
    <property type="match status" value="3"/>
</dbReference>
<evidence type="ECO:0000259" key="2">
    <source>
        <dbReference type="PROSITE" id="PS50026"/>
    </source>
</evidence>
<dbReference type="Proteomes" id="UP000008744">
    <property type="component" value="Unassembled WGS sequence"/>
</dbReference>
<dbReference type="PROSITE" id="PS50026">
    <property type="entry name" value="EGF_3"/>
    <property type="match status" value="3"/>
</dbReference>
<evidence type="ECO:0000256" key="1">
    <source>
        <dbReference type="PROSITE-ProRule" id="PRU00076"/>
    </source>
</evidence>
<keyword evidence="4" id="KW-1185">Reference proteome</keyword>
<dbReference type="OMA" id="CNCANNS"/>
<sequence length="387" mass="41063">GPAAWDAVCSVINHTPLCACIDGYIGNPFTKCSPKPPEPTSPPPVADDPCNPSPCGSNAVCRNGQCSCIPEYQGDPYVSCRPESVLNTDCPRDRACVRNKCIDPCPGTCGVNALCEVTNHIPICRCPDRTSGNAFFECRPVPAKPIIQQNPCQPTPCGPNSQCRVVQNTAVCSCLKDYVGSPPQCRPECVTNSDCPADQSCQNMKCRDPCPGTCGFNALCNVVNHSPFCSCPTGMSGNPFVSCQQLPQRDDRPQNPCQPSPCGPNSECRVSGDSPSCSCLPEFVGAPPNCKPECISSSECPTNRACINQKCVDPCPGLCGQNANCRVFSHTAMCLCESGFTGHPFTQCSPVRDAAEEVLQPCNPSPCGVNHKGEERGGARSCTFLPE</sequence>
<dbReference type="SUPFAM" id="SSF90148">
    <property type="entry name" value="DPY module"/>
    <property type="match status" value="3"/>
</dbReference>
<feature type="domain" description="EGF-like" evidence="2">
    <location>
        <begin position="312"/>
        <end position="349"/>
    </location>
</feature>
<dbReference type="PhylomeDB" id="B4IRT0"/>
<organism evidence="4">
    <name type="scientific">Drosophila persimilis</name>
    <name type="common">Fruit fly</name>
    <dbReference type="NCBI Taxonomy" id="7234"/>
    <lineage>
        <taxon>Eukaryota</taxon>
        <taxon>Metazoa</taxon>
        <taxon>Ecdysozoa</taxon>
        <taxon>Arthropoda</taxon>
        <taxon>Hexapoda</taxon>
        <taxon>Insecta</taxon>
        <taxon>Pterygota</taxon>
        <taxon>Neoptera</taxon>
        <taxon>Endopterygota</taxon>
        <taxon>Diptera</taxon>
        <taxon>Brachycera</taxon>
        <taxon>Muscomorpha</taxon>
        <taxon>Ephydroidea</taxon>
        <taxon>Drosophilidae</taxon>
        <taxon>Drosophila</taxon>
        <taxon>Sophophora</taxon>
    </lineage>
</organism>
<protein>
    <submittedName>
        <fullName evidence="3">GL14154</fullName>
    </submittedName>
</protein>
<dbReference type="eggNOG" id="KOG1217">
    <property type="taxonomic scope" value="Eukaryota"/>
</dbReference>
<reference evidence="3 4" key="1">
    <citation type="journal article" date="2007" name="Nature">
        <title>Evolution of genes and genomes on the Drosophila phylogeny.</title>
        <authorList>
            <consortium name="Drosophila 12 Genomes Consortium"/>
            <person name="Clark A.G."/>
            <person name="Eisen M.B."/>
            <person name="Smith D.R."/>
            <person name="Bergman C.M."/>
            <person name="Oliver B."/>
            <person name="Markow T.A."/>
            <person name="Kaufman T.C."/>
            <person name="Kellis M."/>
            <person name="Gelbart W."/>
            <person name="Iyer V.N."/>
            <person name="Pollard D.A."/>
            <person name="Sackton T.B."/>
            <person name="Larracuente A.M."/>
            <person name="Singh N.D."/>
            <person name="Abad J.P."/>
            <person name="Abt D.N."/>
            <person name="Adryan B."/>
            <person name="Aguade M."/>
            <person name="Akashi H."/>
            <person name="Anderson W.W."/>
            <person name="Aquadro C.F."/>
            <person name="Ardell D.H."/>
            <person name="Arguello R."/>
            <person name="Artieri C.G."/>
            <person name="Barbash D.A."/>
            <person name="Barker D."/>
            <person name="Barsanti P."/>
            <person name="Batterham P."/>
            <person name="Batzoglou S."/>
            <person name="Begun D."/>
            <person name="Bhutkar A."/>
            <person name="Blanco E."/>
            <person name="Bosak S.A."/>
            <person name="Bradley R.K."/>
            <person name="Brand A.D."/>
            <person name="Brent M.R."/>
            <person name="Brooks A.N."/>
            <person name="Brown R.H."/>
            <person name="Butlin R.K."/>
            <person name="Caggese C."/>
            <person name="Calvi B.R."/>
            <person name="Bernardo de Carvalho A."/>
            <person name="Caspi A."/>
            <person name="Castrezana S."/>
            <person name="Celniker S.E."/>
            <person name="Chang J.L."/>
            <person name="Chapple C."/>
            <person name="Chatterji S."/>
            <person name="Chinwalla A."/>
            <person name="Civetta A."/>
            <person name="Clifton S.W."/>
            <person name="Comeron J.M."/>
            <person name="Costello J.C."/>
            <person name="Coyne J.A."/>
            <person name="Daub J."/>
            <person name="David R.G."/>
            <person name="Delcher A.L."/>
            <person name="Delehaunty K."/>
            <person name="Do C.B."/>
            <person name="Ebling H."/>
            <person name="Edwards K."/>
            <person name="Eickbush T."/>
            <person name="Evans J.D."/>
            <person name="Filipski A."/>
            <person name="Findeiss S."/>
            <person name="Freyhult E."/>
            <person name="Fulton L."/>
            <person name="Fulton R."/>
            <person name="Garcia A.C."/>
            <person name="Gardiner A."/>
            <person name="Garfield D.A."/>
            <person name="Garvin B.E."/>
            <person name="Gibson G."/>
            <person name="Gilbert D."/>
            <person name="Gnerre S."/>
            <person name="Godfrey J."/>
            <person name="Good R."/>
            <person name="Gotea V."/>
            <person name="Gravely B."/>
            <person name="Greenberg A.J."/>
            <person name="Griffiths-Jones S."/>
            <person name="Gross S."/>
            <person name="Guigo R."/>
            <person name="Gustafson E.A."/>
            <person name="Haerty W."/>
            <person name="Hahn M.W."/>
            <person name="Halligan D.L."/>
            <person name="Halpern A.L."/>
            <person name="Halter G.M."/>
            <person name="Han M.V."/>
            <person name="Heger A."/>
            <person name="Hillier L."/>
            <person name="Hinrichs A.S."/>
            <person name="Holmes I."/>
            <person name="Hoskins R.A."/>
            <person name="Hubisz M.J."/>
            <person name="Hultmark D."/>
            <person name="Huntley M.A."/>
            <person name="Jaffe D.B."/>
            <person name="Jagadeeshan S."/>
            <person name="Jeck W.R."/>
            <person name="Johnson J."/>
            <person name="Jones C.D."/>
            <person name="Jordan W.C."/>
            <person name="Karpen G.H."/>
            <person name="Kataoka E."/>
            <person name="Keightley P.D."/>
            <person name="Kheradpour P."/>
            <person name="Kirkness E.F."/>
            <person name="Koerich L.B."/>
            <person name="Kristiansen K."/>
            <person name="Kudrna D."/>
            <person name="Kulathinal R.J."/>
            <person name="Kumar S."/>
            <person name="Kwok R."/>
            <person name="Lander E."/>
            <person name="Langley C.H."/>
            <person name="Lapoint R."/>
            <person name="Lazzaro B.P."/>
            <person name="Lee S.J."/>
            <person name="Levesque L."/>
            <person name="Li R."/>
            <person name="Lin C.F."/>
            <person name="Lin M.F."/>
            <person name="Lindblad-Toh K."/>
            <person name="Llopart A."/>
            <person name="Long M."/>
            <person name="Low L."/>
            <person name="Lozovsky E."/>
            <person name="Lu J."/>
            <person name="Luo M."/>
            <person name="Machado C.A."/>
            <person name="Makalowski W."/>
            <person name="Marzo M."/>
            <person name="Matsuda M."/>
            <person name="Matzkin L."/>
            <person name="McAllister B."/>
            <person name="McBride C.S."/>
            <person name="McKernan B."/>
            <person name="McKernan K."/>
            <person name="Mendez-Lago M."/>
            <person name="Minx P."/>
            <person name="Mollenhauer M.U."/>
            <person name="Montooth K."/>
            <person name="Mount S.M."/>
            <person name="Mu X."/>
            <person name="Myers E."/>
            <person name="Negre B."/>
            <person name="Newfeld S."/>
            <person name="Nielsen R."/>
            <person name="Noor M.A."/>
            <person name="O'Grady P."/>
            <person name="Pachter L."/>
            <person name="Papaceit M."/>
            <person name="Parisi M.J."/>
            <person name="Parisi M."/>
            <person name="Parts L."/>
            <person name="Pedersen J.S."/>
            <person name="Pesole G."/>
            <person name="Phillippy A.M."/>
            <person name="Ponting C.P."/>
            <person name="Pop M."/>
            <person name="Porcelli D."/>
            <person name="Powell J.R."/>
            <person name="Prohaska S."/>
            <person name="Pruitt K."/>
            <person name="Puig M."/>
            <person name="Quesneville H."/>
            <person name="Ram K.R."/>
            <person name="Rand D."/>
            <person name="Rasmussen M.D."/>
            <person name="Reed L.K."/>
            <person name="Reenan R."/>
            <person name="Reily A."/>
            <person name="Remington K.A."/>
            <person name="Rieger T.T."/>
            <person name="Ritchie M.G."/>
            <person name="Robin C."/>
            <person name="Rogers Y.H."/>
            <person name="Rohde C."/>
            <person name="Rozas J."/>
            <person name="Rubenfield M.J."/>
            <person name="Ruiz A."/>
            <person name="Russo S."/>
            <person name="Salzberg S.L."/>
            <person name="Sanchez-Gracia A."/>
            <person name="Saranga D.J."/>
            <person name="Sato H."/>
            <person name="Schaeffer S.W."/>
            <person name="Schatz M.C."/>
            <person name="Schlenke T."/>
            <person name="Schwartz R."/>
            <person name="Segarra C."/>
            <person name="Singh R.S."/>
            <person name="Sirot L."/>
            <person name="Sirota M."/>
            <person name="Sisneros N.B."/>
            <person name="Smith C.D."/>
            <person name="Smith T.F."/>
            <person name="Spieth J."/>
            <person name="Stage D.E."/>
            <person name="Stark A."/>
            <person name="Stephan W."/>
            <person name="Strausberg R.L."/>
            <person name="Strempel S."/>
            <person name="Sturgill D."/>
            <person name="Sutton G."/>
            <person name="Sutton G.G."/>
            <person name="Tao W."/>
            <person name="Teichmann S."/>
            <person name="Tobari Y.N."/>
            <person name="Tomimura Y."/>
            <person name="Tsolas J.M."/>
            <person name="Valente V.L."/>
            <person name="Venter E."/>
            <person name="Venter J.C."/>
            <person name="Vicario S."/>
            <person name="Vieira F.G."/>
            <person name="Vilella A.J."/>
            <person name="Villasante A."/>
            <person name="Walenz B."/>
            <person name="Wang J."/>
            <person name="Wasserman M."/>
            <person name="Watts T."/>
            <person name="Wilson D."/>
            <person name="Wilson R.K."/>
            <person name="Wing R.A."/>
            <person name="Wolfner M.F."/>
            <person name="Wong A."/>
            <person name="Wong G.K."/>
            <person name="Wu C.I."/>
            <person name="Wu G."/>
            <person name="Yamamoto D."/>
            <person name="Yang H.P."/>
            <person name="Yang S.P."/>
            <person name="Yorke J.A."/>
            <person name="Yoshida K."/>
            <person name="Zdobnov E."/>
            <person name="Zhang P."/>
            <person name="Zhang Y."/>
            <person name="Zimin A.V."/>
            <person name="Baldwin J."/>
            <person name="Abdouelleil A."/>
            <person name="Abdulkadir J."/>
            <person name="Abebe A."/>
            <person name="Abera B."/>
            <person name="Abreu J."/>
            <person name="Acer S.C."/>
            <person name="Aftuck L."/>
            <person name="Alexander A."/>
            <person name="An P."/>
            <person name="Anderson E."/>
            <person name="Anderson S."/>
            <person name="Arachi H."/>
            <person name="Azer M."/>
            <person name="Bachantsang P."/>
            <person name="Barry A."/>
            <person name="Bayul T."/>
            <person name="Berlin A."/>
            <person name="Bessette D."/>
            <person name="Bloom T."/>
            <person name="Blye J."/>
            <person name="Boguslavskiy L."/>
            <person name="Bonnet C."/>
            <person name="Boukhgalter B."/>
            <person name="Bourzgui I."/>
            <person name="Brown A."/>
            <person name="Cahill P."/>
            <person name="Channer S."/>
            <person name="Cheshatsang Y."/>
            <person name="Chuda L."/>
            <person name="Citroen M."/>
            <person name="Collymore A."/>
            <person name="Cooke P."/>
            <person name="Costello M."/>
            <person name="D'Aco K."/>
            <person name="Daza R."/>
            <person name="De Haan G."/>
            <person name="DeGray S."/>
            <person name="DeMaso C."/>
            <person name="Dhargay N."/>
            <person name="Dooley K."/>
            <person name="Dooley E."/>
            <person name="Doricent M."/>
            <person name="Dorje P."/>
            <person name="Dorjee K."/>
            <person name="Dupes A."/>
            <person name="Elong R."/>
            <person name="Falk J."/>
            <person name="Farina A."/>
            <person name="Faro S."/>
            <person name="Ferguson D."/>
            <person name="Fisher S."/>
            <person name="Foley C.D."/>
            <person name="Franke A."/>
            <person name="Friedrich D."/>
            <person name="Gadbois L."/>
            <person name="Gearin G."/>
            <person name="Gearin C.R."/>
            <person name="Giannoukos G."/>
            <person name="Goode T."/>
            <person name="Graham J."/>
            <person name="Grandbois E."/>
            <person name="Grewal S."/>
            <person name="Gyaltsen K."/>
            <person name="Hafez N."/>
            <person name="Hagos B."/>
            <person name="Hall J."/>
            <person name="Henson C."/>
            <person name="Hollinger A."/>
            <person name="Honan T."/>
            <person name="Huard M.D."/>
            <person name="Hughes L."/>
            <person name="Hurhula B."/>
            <person name="Husby M.E."/>
            <person name="Kamat A."/>
            <person name="Kanga B."/>
            <person name="Kashin S."/>
            <person name="Khazanovich D."/>
            <person name="Kisner P."/>
            <person name="Lance K."/>
            <person name="Lara M."/>
            <person name="Lee W."/>
            <person name="Lennon N."/>
            <person name="Letendre F."/>
            <person name="LeVine R."/>
            <person name="Lipovsky A."/>
            <person name="Liu X."/>
            <person name="Liu J."/>
            <person name="Liu S."/>
            <person name="Lokyitsang T."/>
            <person name="Lokyitsang Y."/>
            <person name="Lubonja R."/>
            <person name="Lui A."/>
            <person name="MacDonald P."/>
            <person name="Magnisalis V."/>
            <person name="Maru K."/>
            <person name="Matthews C."/>
            <person name="McCusker W."/>
            <person name="McDonough S."/>
            <person name="Mehta T."/>
            <person name="Meldrim J."/>
            <person name="Meneus L."/>
            <person name="Mihai O."/>
            <person name="Mihalev A."/>
            <person name="Mihova T."/>
            <person name="Mittelman R."/>
            <person name="Mlenga V."/>
            <person name="Montmayeur A."/>
            <person name="Mulrain L."/>
            <person name="Navidi A."/>
            <person name="Naylor J."/>
            <person name="Negash T."/>
            <person name="Nguyen T."/>
            <person name="Nguyen N."/>
            <person name="Nicol R."/>
            <person name="Norbu C."/>
            <person name="Norbu N."/>
            <person name="Novod N."/>
            <person name="O'Neill B."/>
            <person name="Osman S."/>
            <person name="Markiewicz E."/>
            <person name="Oyono O.L."/>
            <person name="Patti C."/>
            <person name="Phunkhang P."/>
            <person name="Pierre F."/>
            <person name="Priest M."/>
            <person name="Raghuraman S."/>
            <person name="Rege F."/>
            <person name="Reyes R."/>
            <person name="Rise C."/>
            <person name="Rogov P."/>
            <person name="Ross K."/>
            <person name="Ryan E."/>
            <person name="Settipalli S."/>
            <person name="Shea T."/>
            <person name="Sherpa N."/>
            <person name="Shi L."/>
            <person name="Shih D."/>
            <person name="Sparrow T."/>
            <person name="Spaulding J."/>
            <person name="Stalker J."/>
            <person name="Stange-Thomann N."/>
            <person name="Stavropoulos S."/>
            <person name="Stone C."/>
            <person name="Strader C."/>
            <person name="Tesfaye S."/>
            <person name="Thomson T."/>
            <person name="Thoulutsang Y."/>
            <person name="Thoulutsang D."/>
            <person name="Topham K."/>
            <person name="Topping I."/>
            <person name="Tsamla T."/>
            <person name="Vassiliev H."/>
            <person name="Vo A."/>
            <person name="Wangchuk T."/>
            <person name="Wangdi T."/>
            <person name="Weiand M."/>
            <person name="Wilkinson J."/>
            <person name="Wilson A."/>
            <person name="Yadav S."/>
            <person name="Young G."/>
            <person name="Yu Q."/>
            <person name="Zembek L."/>
            <person name="Zhong D."/>
            <person name="Zimmer A."/>
            <person name="Zwirko Z."/>
            <person name="Jaffe D.B."/>
            <person name="Alvarez P."/>
            <person name="Brockman W."/>
            <person name="Butler J."/>
            <person name="Chin C."/>
            <person name="Gnerre S."/>
            <person name="Grabherr M."/>
            <person name="Kleber M."/>
            <person name="Mauceli E."/>
            <person name="MacCallum I."/>
        </authorList>
    </citation>
    <scope>NUCLEOTIDE SEQUENCE [LARGE SCALE GENOMIC DNA]</scope>
    <source>
        <strain evidence="4">MSH-3 / Tucson 14011-0111.49</strain>
    </source>
</reference>
<feature type="domain" description="EGF-like" evidence="2">
    <location>
        <begin position="148"/>
        <end position="186"/>
    </location>
</feature>
<keyword evidence="1" id="KW-0245">EGF-like domain</keyword>
<proteinExistence type="predicted"/>
<dbReference type="HOGENOM" id="CLU_041204_0_0_1"/>
<dbReference type="AlphaFoldDB" id="B4IRT0"/>
<dbReference type="OrthoDB" id="4405280at2759"/>
<evidence type="ECO:0000313" key="4">
    <source>
        <dbReference type="Proteomes" id="UP000008744"/>
    </source>
</evidence>
<accession>B4IRT0</accession>
<feature type="non-terminal residue" evidence="3">
    <location>
        <position position="1"/>
    </location>
</feature>
<dbReference type="PANTHER" id="PTHR22963">
    <property type="entry name" value="ENDOGLIN-RELATED"/>
    <property type="match status" value="1"/>
</dbReference>
<feature type="disulfide bond" evidence="1">
    <location>
        <begin position="315"/>
        <end position="325"/>
    </location>
</feature>
<name>B4IRT0_DROPE</name>
<dbReference type="InterPro" id="IPR048407">
    <property type="entry name" value="Dumpy_DPY"/>
</dbReference>
<evidence type="ECO:0000313" key="3">
    <source>
        <dbReference type="EMBL" id="EDW38768.1"/>
    </source>
</evidence>
<dbReference type="PANTHER" id="PTHR22963:SF39">
    <property type="entry name" value="DUMPY"/>
    <property type="match status" value="1"/>
</dbReference>
<comment type="caution">
    <text evidence="1">Lacks conserved residue(s) required for the propagation of feature annotation.</text>
</comment>
<feature type="domain" description="EGF-like" evidence="2">
    <location>
        <begin position="253"/>
        <end position="291"/>
    </location>
</feature>
<dbReference type="InterPro" id="IPR000742">
    <property type="entry name" value="EGF"/>
</dbReference>
<dbReference type="SMART" id="SM00181">
    <property type="entry name" value="EGF"/>
    <property type="match status" value="6"/>
</dbReference>
<dbReference type="PROSITE" id="PS01186">
    <property type="entry name" value="EGF_2"/>
    <property type="match status" value="1"/>
</dbReference>
<gene>
    <name evidence="3" type="primary">Dper\GL14154</name>
    <name evidence="3" type="ORF">Dper_GL14154</name>
</gene>
<keyword evidence="1" id="KW-1015">Disulfide bond</keyword>
<dbReference type="STRING" id="7234.B4IRT0"/>